<dbReference type="EMBL" id="JARJCW010000007">
    <property type="protein sequence ID" value="KAJ7222460.1"/>
    <property type="molecule type" value="Genomic_DNA"/>
</dbReference>
<name>A0AAD7E097_9AGAR</name>
<keyword evidence="2" id="KW-1185">Reference proteome</keyword>
<protein>
    <submittedName>
        <fullName evidence="1">Uncharacterized protein</fullName>
    </submittedName>
</protein>
<sequence length="198" mass="21222">MGRAQARRLPGVACAEAGTAHTWGGFVREAGAGTARMQRGGGNVHRGRYNAYPGRARIRARARHGAYPSTCGGVGACAGAGTARTRGRLVHGRRARARAWHGAYACRPDDIEALTVEYSQYRGLGAFSLVRHITAGNVRVGEAWASYLRLTTCSKSPTNSPPLHNAEVSQWPLPSAPLPPHRPSCGTELALYKAFHLR</sequence>
<comment type="caution">
    <text evidence="1">The sequence shown here is derived from an EMBL/GenBank/DDBJ whole genome shotgun (WGS) entry which is preliminary data.</text>
</comment>
<proteinExistence type="predicted"/>
<organism evidence="1 2">
    <name type="scientific">Mycena pura</name>
    <dbReference type="NCBI Taxonomy" id="153505"/>
    <lineage>
        <taxon>Eukaryota</taxon>
        <taxon>Fungi</taxon>
        <taxon>Dikarya</taxon>
        <taxon>Basidiomycota</taxon>
        <taxon>Agaricomycotina</taxon>
        <taxon>Agaricomycetes</taxon>
        <taxon>Agaricomycetidae</taxon>
        <taxon>Agaricales</taxon>
        <taxon>Marasmiineae</taxon>
        <taxon>Mycenaceae</taxon>
        <taxon>Mycena</taxon>
    </lineage>
</organism>
<dbReference type="Proteomes" id="UP001219525">
    <property type="component" value="Unassembled WGS sequence"/>
</dbReference>
<evidence type="ECO:0000313" key="1">
    <source>
        <dbReference type="EMBL" id="KAJ7222460.1"/>
    </source>
</evidence>
<evidence type="ECO:0000313" key="2">
    <source>
        <dbReference type="Proteomes" id="UP001219525"/>
    </source>
</evidence>
<dbReference type="AlphaFoldDB" id="A0AAD7E097"/>
<gene>
    <name evidence="1" type="ORF">GGX14DRAFT_388262</name>
</gene>
<accession>A0AAD7E097</accession>
<reference evidence="1" key="1">
    <citation type="submission" date="2023-03" db="EMBL/GenBank/DDBJ databases">
        <title>Massive genome expansion in bonnet fungi (Mycena s.s.) driven by repeated elements and novel gene families across ecological guilds.</title>
        <authorList>
            <consortium name="Lawrence Berkeley National Laboratory"/>
            <person name="Harder C.B."/>
            <person name="Miyauchi S."/>
            <person name="Viragh M."/>
            <person name="Kuo A."/>
            <person name="Thoen E."/>
            <person name="Andreopoulos B."/>
            <person name="Lu D."/>
            <person name="Skrede I."/>
            <person name="Drula E."/>
            <person name="Henrissat B."/>
            <person name="Morin E."/>
            <person name="Kohler A."/>
            <person name="Barry K."/>
            <person name="LaButti K."/>
            <person name="Morin E."/>
            <person name="Salamov A."/>
            <person name="Lipzen A."/>
            <person name="Mereny Z."/>
            <person name="Hegedus B."/>
            <person name="Baldrian P."/>
            <person name="Stursova M."/>
            <person name="Weitz H."/>
            <person name="Taylor A."/>
            <person name="Grigoriev I.V."/>
            <person name="Nagy L.G."/>
            <person name="Martin F."/>
            <person name="Kauserud H."/>
        </authorList>
    </citation>
    <scope>NUCLEOTIDE SEQUENCE</scope>
    <source>
        <strain evidence="1">9144</strain>
    </source>
</reference>